<proteinExistence type="predicted"/>
<comment type="caution">
    <text evidence="2">The sequence shown here is derived from an EMBL/GenBank/DDBJ whole genome shotgun (WGS) entry which is preliminary data.</text>
</comment>
<dbReference type="AlphaFoldDB" id="A0A5B0MJJ9"/>
<gene>
    <name evidence="2" type="ORF">PGTUg99_037242</name>
</gene>
<dbReference type="EMBL" id="VDEP01000471">
    <property type="protein sequence ID" value="KAA1076216.1"/>
    <property type="molecule type" value="Genomic_DNA"/>
</dbReference>
<sequence>MLDIASHLPPMCVEVLTNHREVRELTSMETDRPRAIAPAGESDRRNRNRNRHFSDSLGRPRKIFRNPDFPAIVV</sequence>
<evidence type="ECO:0000256" key="1">
    <source>
        <dbReference type="SAM" id="MobiDB-lite"/>
    </source>
</evidence>
<feature type="region of interest" description="Disordered" evidence="1">
    <location>
        <begin position="26"/>
        <end position="60"/>
    </location>
</feature>
<name>A0A5B0MJJ9_PUCGR</name>
<reference evidence="2 3" key="1">
    <citation type="submission" date="2019-05" db="EMBL/GenBank/DDBJ databases">
        <title>Emergence of the Ug99 lineage of the wheat stem rust pathogen through somatic hybridization.</title>
        <authorList>
            <person name="Li F."/>
            <person name="Upadhyaya N.M."/>
            <person name="Sperschneider J."/>
            <person name="Matny O."/>
            <person name="Nguyen-Phuc H."/>
            <person name="Mago R."/>
            <person name="Raley C."/>
            <person name="Miller M.E."/>
            <person name="Silverstein K.A.T."/>
            <person name="Henningsen E."/>
            <person name="Hirsch C.D."/>
            <person name="Visser B."/>
            <person name="Pretorius Z.A."/>
            <person name="Steffenson B.J."/>
            <person name="Schwessinger B."/>
            <person name="Dodds P.N."/>
            <person name="Figueroa M."/>
        </authorList>
    </citation>
    <scope>NUCLEOTIDE SEQUENCE [LARGE SCALE GENOMIC DNA]</scope>
    <source>
        <strain evidence="2 3">Ug99</strain>
    </source>
</reference>
<dbReference type="Proteomes" id="UP000325313">
    <property type="component" value="Unassembled WGS sequence"/>
</dbReference>
<evidence type="ECO:0000313" key="3">
    <source>
        <dbReference type="Proteomes" id="UP000325313"/>
    </source>
</evidence>
<evidence type="ECO:0000313" key="2">
    <source>
        <dbReference type="EMBL" id="KAA1076216.1"/>
    </source>
</evidence>
<accession>A0A5B0MJJ9</accession>
<organism evidence="2 3">
    <name type="scientific">Puccinia graminis f. sp. tritici</name>
    <dbReference type="NCBI Taxonomy" id="56615"/>
    <lineage>
        <taxon>Eukaryota</taxon>
        <taxon>Fungi</taxon>
        <taxon>Dikarya</taxon>
        <taxon>Basidiomycota</taxon>
        <taxon>Pucciniomycotina</taxon>
        <taxon>Pucciniomycetes</taxon>
        <taxon>Pucciniales</taxon>
        <taxon>Pucciniaceae</taxon>
        <taxon>Puccinia</taxon>
    </lineage>
</organism>
<protein>
    <submittedName>
        <fullName evidence="2">Uncharacterized protein</fullName>
    </submittedName>
</protein>